<gene>
    <name evidence="8" type="ORF">Ldro_1372</name>
</gene>
<dbReference type="InterPro" id="IPR037185">
    <property type="entry name" value="EmrE-like"/>
</dbReference>
<keyword evidence="3 6" id="KW-0812">Transmembrane</keyword>
<name>A0A0W0SWR4_9GAMM</name>
<dbReference type="GO" id="GO:0005886">
    <property type="term" value="C:plasma membrane"/>
    <property type="evidence" value="ECO:0007669"/>
    <property type="project" value="UniProtKB-SubCell"/>
</dbReference>
<keyword evidence="5 6" id="KW-0472">Membrane</keyword>
<feature type="transmembrane region" description="Helical" evidence="6">
    <location>
        <begin position="46"/>
        <end position="68"/>
    </location>
</feature>
<keyword evidence="4 6" id="KW-1133">Transmembrane helix</keyword>
<dbReference type="STRING" id="1212489.Ldro_1372"/>
<evidence type="ECO:0000256" key="5">
    <source>
        <dbReference type="ARBA" id="ARBA00023136"/>
    </source>
</evidence>
<sequence length="235" mass="25445">MGLLILPQAKGQSFSRKAFINIFIYGGAFYGASSILYFVAAKNIGSGLAMVLFFTYPAIVMMLNFFLYNQPVRRSYYIAVIMIFIGMFCLMRGGSFQFNLIGILLSLLSALLYAFYIITSKNTTAPALVSTLLVCFGAMSSCFIAVLVDHSFIVPQGTNVWLNLIGLSVICTSLPILLLLKGLQHIGSLQASILSVLEPVFVLIFGVTLLGETVSLIQFVGVAILLLGALLALLN</sequence>
<evidence type="ECO:0000256" key="2">
    <source>
        <dbReference type="ARBA" id="ARBA00022475"/>
    </source>
</evidence>
<keyword evidence="2" id="KW-1003">Cell membrane</keyword>
<dbReference type="EMBL" id="LNXY01000020">
    <property type="protein sequence ID" value="KTC87753.1"/>
    <property type="molecule type" value="Genomic_DNA"/>
</dbReference>
<dbReference type="Proteomes" id="UP000054736">
    <property type="component" value="Unassembled WGS sequence"/>
</dbReference>
<dbReference type="PATRIC" id="fig|1212489.4.peg.1451"/>
<feature type="transmembrane region" description="Helical" evidence="6">
    <location>
        <begin position="192"/>
        <end position="210"/>
    </location>
</feature>
<dbReference type="SUPFAM" id="SSF103481">
    <property type="entry name" value="Multidrug resistance efflux transporter EmrE"/>
    <property type="match status" value="2"/>
</dbReference>
<feature type="domain" description="EamA" evidence="7">
    <location>
        <begin position="101"/>
        <end position="233"/>
    </location>
</feature>
<feature type="domain" description="EamA" evidence="7">
    <location>
        <begin position="4"/>
        <end position="91"/>
    </location>
</feature>
<feature type="transmembrane region" description="Helical" evidence="6">
    <location>
        <begin position="216"/>
        <end position="234"/>
    </location>
</feature>
<dbReference type="AlphaFoldDB" id="A0A0W0SWR4"/>
<organism evidence="8 9">
    <name type="scientific">Legionella drozanskii LLAP-1</name>
    <dbReference type="NCBI Taxonomy" id="1212489"/>
    <lineage>
        <taxon>Bacteria</taxon>
        <taxon>Pseudomonadati</taxon>
        <taxon>Pseudomonadota</taxon>
        <taxon>Gammaproteobacteria</taxon>
        <taxon>Legionellales</taxon>
        <taxon>Legionellaceae</taxon>
        <taxon>Legionella</taxon>
    </lineage>
</organism>
<feature type="transmembrane region" description="Helical" evidence="6">
    <location>
        <begin position="75"/>
        <end position="94"/>
    </location>
</feature>
<dbReference type="Pfam" id="PF00892">
    <property type="entry name" value="EamA"/>
    <property type="match status" value="2"/>
</dbReference>
<protein>
    <submittedName>
        <fullName evidence="8">Integral membrane protein</fullName>
    </submittedName>
</protein>
<feature type="transmembrane region" description="Helical" evidence="6">
    <location>
        <begin position="100"/>
        <end position="118"/>
    </location>
</feature>
<proteinExistence type="predicted"/>
<comment type="subcellular location">
    <subcellularLocation>
        <location evidence="1">Cell membrane</location>
        <topology evidence="1">Multi-pass membrane protein</topology>
    </subcellularLocation>
</comment>
<dbReference type="PANTHER" id="PTHR42920">
    <property type="entry name" value="OS03G0707200 PROTEIN-RELATED"/>
    <property type="match status" value="1"/>
</dbReference>
<feature type="transmembrane region" description="Helical" evidence="6">
    <location>
        <begin position="125"/>
        <end position="148"/>
    </location>
</feature>
<dbReference type="PANTHER" id="PTHR42920:SF5">
    <property type="entry name" value="EAMA DOMAIN-CONTAINING PROTEIN"/>
    <property type="match status" value="1"/>
</dbReference>
<dbReference type="InterPro" id="IPR051258">
    <property type="entry name" value="Diverse_Substrate_Transporter"/>
</dbReference>
<evidence type="ECO:0000313" key="9">
    <source>
        <dbReference type="Proteomes" id="UP000054736"/>
    </source>
</evidence>
<comment type="caution">
    <text evidence="8">The sequence shown here is derived from an EMBL/GenBank/DDBJ whole genome shotgun (WGS) entry which is preliminary data.</text>
</comment>
<keyword evidence="9" id="KW-1185">Reference proteome</keyword>
<feature type="transmembrane region" description="Helical" evidence="6">
    <location>
        <begin position="160"/>
        <end position="180"/>
    </location>
</feature>
<evidence type="ECO:0000256" key="6">
    <source>
        <dbReference type="SAM" id="Phobius"/>
    </source>
</evidence>
<evidence type="ECO:0000313" key="8">
    <source>
        <dbReference type="EMBL" id="KTC87753.1"/>
    </source>
</evidence>
<reference evidence="8 9" key="1">
    <citation type="submission" date="2015-11" db="EMBL/GenBank/DDBJ databases">
        <title>Genomic analysis of 38 Legionella species identifies large and diverse effector repertoires.</title>
        <authorList>
            <person name="Burstein D."/>
            <person name="Amaro F."/>
            <person name="Zusman T."/>
            <person name="Lifshitz Z."/>
            <person name="Cohen O."/>
            <person name="Gilbert J.A."/>
            <person name="Pupko T."/>
            <person name="Shuman H.A."/>
            <person name="Segal G."/>
        </authorList>
    </citation>
    <scope>NUCLEOTIDE SEQUENCE [LARGE SCALE GENOMIC DNA]</scope>
    <source>
        <strain evidence="8 9">ATCC 700990</strain>
    </source>
</reference>
<evidence type="ECO:0000256" key="4">
    <source>
        <dbReference type="ARBA" id="ARBA00022989"/>
    </source>
</evidence>
<accession>A0A0W0SWR4</accession>
<evidence type="ECO:0000256" key="3">
    <source>
        <dbReference type="ARBA" id="ARBA00022692"/>
    </source>
</evidence>
<feature type="transmembrane region" description="Helical" evidence="6">
    <location>
        <begin position="18"/>
        <end position="40"/>
    </location>
</feature>
<dbReference type="InterPro" id="IPR000620">
    <property type="entry name" value="EamA_dom"/>
</dbReference>
<evidence type="ECO:0000256" key="1">
    <source>
        <dbReference type="ARBA" id="ARBA00004651"/>
    </source>
</evidence>
<evidence type="ECO:0000259" key="7">
    <source>
        <dbReference type="Pfam" id="PF00892"/>
    </source>
</evidence>